<dbReference type="Proteomes" id="UP000825100">
    <property type="component" value="Plasmid WDN19_con2"/>
</dbReference>
<keyword evidence="1" id="KW-0614">Plasmid</keyword>
<evidence type="ECO:0000313" key="2">
    <source>
        <dbReference type="Proteomes" id="UP000825100"/>
    </source>
</evidence>
<organism evidence="1 2">
    <name type="scientific">Latilactobacillus curvatus</name>
    <name type="common">Lactobacillus curvatus</name>
    <dbReference type="NCBI Taxonomy" id="28038"/>
    <lineage>
        <taxon>Bacteria</taxon>
        <taxon>Bacillati</taxon>
        <taxon>Bacillota</taxon>
        <taxon>Bacilli</taxon>
        <taxon>Lactobacillales</taxon>
        <taxon>Lactobacillaceae</taxon>
        <taxon>Latilactobacillus</taxon>
    </lineage>
</organism>
<sequence>MLIRYHVERVGLEDINRFGIFDNHDTLLNQFIFKQEEIALQVCQLLNQDIIES</sequence>
<evidence type="ECO:0000313" key="1">
    <source>
        <dbReference type="EMBL" id="BCX31525.1"/>
    </source>
</evidence>
<keyword evidence="2" id="KW-1185">Reference proteome</keyword>
<geneLocation type="plasmid" evidence="1 2">
    <name>WDN19_con2</name>
</geneLocation>
<proteinExistence type="predicted"/>
<protein>
    <submittedName>
        <fullName evidence="1">Uncharacterized protein</fullName>
    </submittedName>
</protein>
<reference evidence="1 2" key="1">
    <citation type="submission" date="2021-05" db="EMBL/GenBank/DDBJ databases">
        <title>Complete Genome Sequence of Latilactobacillus sp. Strain WDN19, a High D-Aspartate-producing Lactic Acid Bacterium Isolated from a Japanese Pickle.</title>
        <authorList>
            <person name="Kajitani K."/>
            <person name="Takahashi S."/>
        </authorList>
    </citation>
    <scope>NUCLEOTIDE SEQUENCE [LARGE SCALE GENOMIC DNA]</scope>
    <source>
        <strain evidence="1 2">WDN19</strain>
        <plasmid evidence="1 2">WDN19_con2</plasmid>
    </source>
</reference>
<name>A0ABN6GKX7_LATCU</name>
<accession>A0ABN6GKX7</accession>
<gene>
    <name evidence="1" type="ORF">LTWDN19_20920</name>
</gene>
<dbReference type="EMBL" id="AP024686">
    <property type="protein sequence ID" value="BCX31525.1"/>
    <property type="molecule type" value="Genomic_DNA"/>
</dbReference>